<name>A0A8E3MFB5_9PAST</name>
<dbReference type="InterPro" id="IPR029044">
    <property type="entry name" value="Nucleotide-diphossugar_trans"/>
</dbReference>
<dbReference type="Proteomes" id="UP000955338">
    <property type="component" value="Chromosome"/>
</dbReference>
<keyword evidence="3" id="KW-1185">Reference proteome</keyword>
<dbReference type="Pfam" id="PF01755">
    <property type="entry name" value="Glyco_transf_25"/>
    <property type="match status" value="1"/>
</dbReference>
<dbReference type="SUPFAM" id="SSF53448">
    <property type="entry name" value="Nucleotide-diphospho-sugar transferases"/>
    <property type="match status" value="1"/>
</dbReference>
<dbReference type="CDD" id="cd06532">
    <property type="entry name" value="Glyco_transf_25"/>
    <property type="match status" value="1"/>
</dbReference>
<dbReference type="EMBL" id="CP022011">
    <property type="protein sequence ID" value="QDJ14367.1"/>
    <property type="molecule type" value="Genomic_DNA"/>
</dbReference>
<protein>
    <recommendedName>
        <fullName evidence="1">Glycosyl transferase family 25 domain-containing protein</fullName>
    </recommendedName>
</protein>
<evidence type="ECO:0000313" key="3">
    <source>
        <dbReference type="Proteomes" id="UP000955338"/>
    </source>
</evidence>
<gene>
    <name evidence="2" type="ORF">CEP48_02575</name>
</gene>
<sequence>MFSLVLSLERDLLRRKKFFQQKFANTFEVFTAIDAKSQLGKEYILKHFDFNLAKKLYKREITLGEAACTLSHLAMYRYFLQSSLEEYLIICEDDALFSNDFAFIEKIIQEQKGFDVVLFGESKVKNFNGNWKYKLIYPLQLFPQKIGKYKLGKLYYNYTAGTVGYVISRKLIETLLGVDSVYWLADDFQTIINKVKTEQKNFSVGYLFPKLVIENLDIISNLEDERVIEQKRNESIININILHKLITLFKAVVYYFPKKYIAYIRR</sequence>
<organism evidence="2 3">
    <name type="scientific">Mergibacter septicus</name>
    <dbReference type="NCBI Taxonomy" id="221402"/>
    <lineage>
        <taxon>Bacteria</taxon>
        <taxon>Pseudomonadati</taxon>
        <taxon>Pseudomonadota</taxon>
        <taxon>Gammaproteobacteria</taxon>
        <taxon>Pasteurellales</taxon>
        <taxon>Pasteurellaceae</taxon>
        <taxon>Mergibacter</taxon>
    </lineage>
</organism>
<accession>A0A8E3MFB5</accession>
<evidence type="ECO:0000259" key="1">
    <source>
        <dbReference type="Pfam" id="PF01755"/>
    </source>
</evidence>
<dbReference type="RefSeq" id="WP_261919553.1">
    <property type="nucleotide sequence ID" value="NZ_CP022010.1"/>
</dbReference>
<dbReference type="InterPro" id="IPR002654">
    <property type="entry name" value="Glyco_trans_25"/>
</dbReference>
<evidence type="ECO:0000313" key="2">
    <source>
        <dbReference type="EMBL" id="QDJ14367.1"/>
    </source>
</evidence>
<feature type="domain" description="Glycosyl transferase family 25" evidence="1">
    <location>
        <begin position="4"/>
        <end position="184"/>
    </location>
</feature>
<reference evidence="2" key="1">
    <citation type="submission" date="2017-06" db="EMBL/GenBank/DDBJ databases">
        <title>Genome sequencing of pathogenic and non-pathogenic strains within Bisgaard taxon 40.</title>
        <authorList>
            <person name="Ladner J.T."/>
            <person name="Lovett S.P."/>
            <person name="Koroleva G."/>
            <person name="Lorch J.M."/>
        </authorList>
    </citation>
    <scope>NUCLEOTIDE SEQUENCE</scope>
    <source>
        <strain evidence="2">27576-1-I1</strain>
    </source>
</reference>
<dbReference type="AlphaFoldDB" id="A0A8E3MFB5"/>
<proteinExistence type="predicted"/>